<sequence length="53" mass="5720">VRRKGHRLTNRAGDQQSGTDNGTGARKPQRPVGKPERDRIPAPSPRSSLCGSL</sequence>
<feature type="compositionally biased region" description="Polar residues" evidence="1">
    <location>
        <begin position="12"/>
        <end position="22"/>
    </location>
</feature>
<protein>
    <submittedName>
        <fullName evidence="2">Uncharacterized protein</fullName>
    </submittedName>
</protein>
<evidence type="ECO:0000313" key="2">
    <source>
        <dbReference type="EMBL" id="CAA9579825.1"/>
    </source>
</evidence>
<accession>A0A6J4VJH1</accession>
<dbReference type="EMBL" id="CADCWJ010000708">
    <property type="protein sequence ID" value="CAA9579825.1"/>
    <property type="molecule type" value="Genomic_DNA"/>
</dbReference>
<feature type="region of interest" description="Disordered" evidence="1">
    <location>
        <begin position="1"/>
        <end position="53"/>
    </location>
</feature>
<organism evidence="2">
    <name type="scientific">uncultured Thermomicrobiales bacterium</name>
    <dbReference type="NCBI Taxonomy" id="1645740"/>
    <lineage>
        <taxon>Bacteria</taxon>
        <taxon>Pseudomonadati</taxon>
        <taxon>Thermomicrobiota</taxon>
        <taxon>Thermomicrobia</taxon>
        <taxon>Thermomicrobiales</taxon>
        <taxon>environmental samples</taxon>
    </lineage>
</organism>
<name>A0A6J4VJH1_9BACT</name>
<feature type="non-terminal residue" evidence="2">
    <location>
        <position position="1"/>
    </location>
</feature>
<proteinExistence type="predicted"/>
<reference evidence="2" key="1">
    <citation type="submission" date="2020-02" db="EMBL/GenBank/DDBJ databases">
        <authorList>
            <person name="Meier V. D."/>
        </authorList>
    </citation>
    <scope>NUCLEOTIDE SEQUENCE</scope>
    <source>
        <strain evidence="2">AVDCRST_MAG87</strain>
    </source>
</reference>
<evidence type="ECO:0000256" key="1">
    <source>
        <dbReference type="SAM" id="MobiDB-lite"/>
    </source>
</evidence>
<feature type="non-terminal residue" evidence="2">
    <location>
        <position position="53"/>
    </location>
</feature>
<dbReference type="AlphaFoldDB" id="A0A6J4VJH1"/>
<gene>
    <name evidence="2" type="ORF">AVDCRST_MAG87-3218</name>
</gene>